<feature type="transmembrane region" description="Helical" evidence="1">
    <location>
        <begin position="391"/>
        <end position="411"/>
    </location>
</feature>
<dbReference type="AlphaFoldDB" id="A0A1L9SLT2"/>
<evidence type="ECO:0000313" key="3">
    <source>
        <dbReference type="EMBL" id="OJJ48051.1"/>
    </source>
</evidence>
<dbReference type="Proteomes" id="UP000184188">
    <property type="component" value="Unassembled WGS sequence"/>
</dbReference>
<dbReference type="InterPro" id="IPR022703">
    <property type="entry name" value="DUF3533"/>
</dbReference>
<evidence type="ECO:0000256" key="1">
    <source>
        <dbReference type="SAM" id="Phobius"/>
    </source>
</evidence>
<evidence type="ECO:0000259" key="2">
    <source>
        <dbReference type="Pfam" id="PF12051"/>
    </source>
</evidence>
<accession>A0A1L9SLT2</accession>
<feature type="transmembrane region" description="Helical" evidence="1">
    <location>
        <begin position="232"/>
        <end position="254"/>
    </location>
</feature>
<dbReference type="InterPro" id="IPR053001">
    <property type="entry name" value="MNNG_permease-like"/>
</dbReference>
<evidence type="ECO:0000313" key="4">
    <source>
        <dbReference type="Proteomes" id="UP000184188"/>
    </source>
</evidence>
<dbReference type="RefSeq" id="XP_022582561.1">
    <property type="nucleotide sequence ID" value="XM_022726155.1"/>
</dbReference>
<dbReference type="Pfam" id="PF12051">
    <property type="entry name" value="DUF3533"/>
    <property type="match status" value="1"/>
</dbReference>
<feature type="transmembrane region" description="Helical" evidence="1">
    <location>
        <begin position="307"/>
        <end position="331"/>
    </location>
</feature>
<sequence>MSTSDISGEESLSGAIGDEAKPANMNRQFLKRLGISVAIIAVVFWGNVSWLLGSYFHGSEYMYRAQMLVVDYDGSLVGQALLAAVDDANGPVNNPTYVVASAREYTLQEVKHAVFIGQFWGAIYASADATAQLNATLAGTNTSVYDVDAVYMLFGNSARYTAFYPSVVLDNLEAIANAAAAYFRQTLAGVYWEDVLTRNISQAQLGTFLRPLGYTYVDTSYGSFTFGDRTTFNTLMIVVVVLAQFFFLLALNNLSKACGRFAAVSTWDYFKWRLPLSLGWACFMGICLTSWQMIFREGYPINARLFWALWILYTVFSTIVFDVLDIITAFVPQQYIPYCMFTWMITNVSSAGSPVELSNAFYHISYFFPAHSMWLAEQHIWSQGGAYPLSLSLPILAAWLVVVKVCTIFTVKPRRGY</sequence>
<dbReference type="PANTHER" id="PTHR34814:SF2">
    <property type="entry name" value="DUF3533 DOMAIN-CONTAINING PROTEIN"/>
    <property type="match status" value="1"/>
</dbReference>
<keyword evidence="1" id="KW-0472">Membrane</keyword>
<dbReference type="VEuPathDB" id="FungiDB:ASPZODRAFT_15496"/>
<name>A0A1L9SLT2_9EURO</name>
<dbReference type="STRING" id="1073090.A0A1L9SLT2"/>
<protein>
    <recommendedName>
        <fullName evidence="2">DUF3533 domain-containing protein</fullName>
    </recommendedName>
</protein>
<dbReference type="EMBL" id="KV878340">
    <property type="protein sequence ID" value="OJJ48051.1"/>
    <property type="molecule type" value="Genomic_DNA"/>
</dbReference>
<dbReference type="PANTHER" id="PTHR34814">
    <property type="entry name" value="NITROSOGUANIDINE RESISTANCE PROTEIN SNG1"/>
    <property type="match status" value="1"/>
</dbReference>
<organism evidence="3 4">
    <name type="scientific">Penicilliopsis zonata CBS 506.65</name>
    <dbReference type="NCBI Taxonomy" id="1073090"/>
    <lineage>
        <taxon>Eukaryota</taxon>
        <taxon>Fungi</taxon>
        <taxon>Dikarya</taxon>
        <taxon>Ascomycota</taxon>
        <taxon>Pezizomycotina</taxon>
        <taxon>Eurotiomycetes</taxon>
        <taxon>Eurotiomycetidae</taxon>
        <taxon>Eurotiales</taxon>
        <taxon>Aspergillaceae</taxon>
        <taxon>Penicilliopsis</taxon>
    </lineage>
</organism>
<keyword evidence="1" id="KW-0812">Transmembrane</keyword>
<keyword evidence="4" id="KW-1185">Reference proteome</keyword>
<gene>
    <name evidence="3" type="ORF">ASPZODRAFT_15496</name>
</gene>
<reference evidence="4" key="1">
    <citation type="journal article" date="2017" name="Genome Biol.">
        <title>Comparative genomics reveals high biological diversity and specific adaptations in the industrially and medically important fungal genus Aspergillus.</title>
        <authorList>
            <person name="de Vries R.P."/>
            <person name="Riley R."/>
            <person name="Wiebenga A."/>
            <person name="Aguilar-Osorio G."/>
            <person name="Amillis S."/>
            <person name="Uchima C.A."/>
            <person name="Anderluh G."/>
            <person name="Asadollahi M."/>
            <person name="Askin M."/>
            <person name="Barry K."/>
            <person name="Battaglia E."/>
            <person name="Bayram O."/>
            <person name="Benocci T."/>
            <person name="Braus-Stromeyer S.A."/>
            <person name="Caldana C."/>
            <person name="Canovas D."/>
            <person name="Cerqueira G.C."/>
            <person name="Chen F."/>
            <person name="Chen W."/>
            <person name="Choi C."/>
            <person name="Clum A."/>
            <person name="Dos Santos R.A."/>
            <person name="Damasio A.R."/>
            <person name="Diallinas G."/>
            <person name="Emri T."/>
            <person name="Fekete E."/>
            <person name="Flipphi M."/>
            <person name="Freyberg S."/>
            <person name="Gallo A."/>
            <person name="Gournas C."/>
            <person name="Habgood R."/>
            <person name="Hainaut M."/>
            <person name="Harispe M.L."/>
            <person name="Henrissat B."/>
            <person name="Hilden K.S."/>
            <person name="Hope R."/>
            <person name="Hossain A."/>
            <person name="Karabika E."/>
            <person name="Karaffa L."/>
            <person name="Karanyi Z."/>
            <person name="Krasevec N."/>
            <person name="Kuo A."/>
            <person name="Kusch H."/>
            <person name="LaButti K."/>
            <person name="Lagendijk E.L."/>
            <person name="Lapidus A."/>
            <person name="Levasseur A."/>
            <person name="Lindquist E."/>
            <person name="Lipzen A."/>
            <person name="Logrieco A.F."/>
            <person name="MacCabe A."/>
            <person name="Maekelae M.R."/>
            <person name="Malavazi I."/>
            <person name="Melin P."/>
            <person name="Meyer V."/>
            <person name="Mielnichuk N."/>
            <person name="Miskei M."/>
            <person name="Molnar A.P."/>
            <person name="Mule G."/>
            <person name="Ngan C.Y."/>
            <person name="Orejas M."/>
            <person name="Orosz E."/>
            <person name="Ouedraogo J.P."/>
            <person name="Overkamp K.M."/>
            <person name="Park H.-S."/>
            <person name="Perrone G."/>
            <person name="Piumi F."/>
            <person name="Punt P.J."/>
            <person name="Ram A.F."/>
            <person name="Ramon A."/>
            <person name="Rauscher S."/>
            <person name="Record E."/>
            <person name="Riano-Pachon D.M."/>
            <person name="Robert V."/>
            <person name="Roehrig J."/>
            <person name="Ruller R."/>
            <person name="Salamov A."/>
            <person name="Salih N.S."/>
            <person name="Samson R.A."/>
            <person name="Sandor E."/>
            <person name="Sanguinetti M."/>
            <person name="Schuetze T."/>
            <person name="Sepcic K."/>
            <person name="Shelest E."/>
            <person name="Sherlock G."/>
            <person name="Sophianopoulou V."/>
            <person name="Squina F.M."/>
            <person name="Sun H."/>
            <person name="Susca A."/>
            <person name="Todd R.B."/>
            <person name="Tsang A."/>
            <person name="Unkles S.E."/>
            <person name="van de Wiele N."/>
            <person name="van Rossen-Uffink D."/>
            <person name="Oliveira J.V."/>
            <person name="Vesth T.C."/>
            <person name="Visser J."/>
            <person name="Yu J.-H."/>
            <person name="Zhou M."/>
            <person name="Andersen M.R."/>
            <person name="Archer D.B."/>
            <person name="Baker S.E."/>
            <person name="Benoit I."/>
            <person name="Brakhage A.A."/>
            <person name="Braus G.H."/>
            <person name="Fischer R."/>
            <person name="Frisvad J.C."/>
            <person name="Goldman G.H."/>
            <person name="Houbraken J."/>
            <person name="Oakley B."/>
            <person name="Pocsi I."/>
            <person name="Scazzocchio C."/>
            <person name="Seiboth B."/>
            <person name="vanKuyk P.A."/>
            <person name="Wortman J."/>
            <person name="Dyer P.S."/>
            <person name="Grigoriev I.V."/>
        </authorList>
    </citation>
    <scope>NUCLEOTIDE SEQUENCE [LARGE SCALE GENOMIC DNA]</scope>
    <source>
        <strain evidence="4">CBS 506.65</strain>
    </source>
</reference>
<proteinExistence type="predicted"/>
<dbReference type="GO" id="GO:0016020">
    <property type="term" value="C:membrane"/>
    <property type="evidence" value="ECO:0007669"/>
    <property type="project" value="TreeGrafter"/>
</dbReference>
<feature type="domain" description="DUF3533" evidence="2">
    <location>
        <begin position="38"/>
        <end position="403"/>
    </location>
</feature>
<dbReference type="OrthoDB" id="2140105at2759"/>
<dbReference type="GeneID" id="34612619"/>
<keyword evidence="1" id="KW-1133">Transmembrane helix</keyword>
<feature type="transmembrane region" description="Helical" evidence="1">
    <location>
        <begin position="274"/>
        <end position="295"/>
    </location>
</feature>
<feature type="transmembrane region" description="Helical" evidence="1">
    <location>
        <begin position="33"/>
        <end position="56"/>
    </location>
</feature>